<evidence type="ECO:0000313" key="2">
    <source>
        <dbReference type="EMBL" id="WOI34655.1"/>
    </source>
</evidence>
<dbReference type="SUPFAM" id="SSF54593">
    <property type="entry name" value="Glyoxalase/Bleomycin resistance protein/Dihydroxybiphenyl dioxygenase"/>
    <property type="match status" value="1"/>
</dbReference>
<keyword evidence="3" id="KW-1185">Reference proteome</keyword>
<dbReference type="InterPro" id="IPR025870">
    <property type="entry name" value="Glyoxalase-like_dom"/>
</dbReference>
<feature type="domain" description="Glyoxalase-like" evidence="1">
    <location>
        <begin position="3"/>
        <end position="174"/>
    </location>
</feature>
<dbReference type="EMBL" id="CP136704">
    <property type="protein sequence ID" value="WOI34655.1"/>
    <property type="molecule type" value="Genomic_DNA"/>
</dbReference>
<dbReference type="RefSeq" id="WP_317386520.1">
    <property type="nucleotide sequence ID" value="NZ_CP136704.1"/>
</dbReference>
<organism evidence="2 3">
    <name type="scientific">Tritonibacter scottomollicae</name>
    <name type="common">Epibacterium scottomollicae</name>
    <dbReference type="NCBI Taxonomy" id="483013"/>
    <lineage>
        <taxon>Bacteria</taxon>
        <taxon>Pseudomonadati</taxon>
        <taxon>Pseudomonadota</taxon>
        <taxon>Alphaproteobacteria</taxon>
        <taxon>Rhodobacterales</taxon>
        <taxon>Paracoccaceae</taxon>
        <taxon>Tritonibacter</taxon>
    </lineage>
</organism>
<gene>
    <name evidence="2" type="ORF">R1T40_07985</name>
</gene>
<protein>
    <submittedName>
        <fullName evidence="2">VOC family protein</fullName>
    </submittedName>
</protein>
<dbReference type="InterPro" id="IPR029068">
    <property type="entry name" value="Glyas_Bleomycin-R_OHBP_Dase"/>
</dbReference>
<dbReference type="Proteomes" id="UP001302666">
    <property type="component" value="Chromosome"/>
</dbReference>
<evidence type="ECO:0000259" key="1">
    <source>
        <dbReference type="Pfam" id="PF13468"/>
    </source>
</evidence>
<evidence type="ECO:0000313" key="3">
    <source>
        <dbReference type="Proteomes" id="UP001302666"/>
    </source>
</evidence>
<accession>A0ABZ0HL25</accession>
<proteinExistence type="predicted"/>
<name>A0ABZ0HL25_TRISK</name>
<reference evidence="2 3" key="1">
    <citation type="submission" date="2023-10" db="EMBL/GenBank/DDBJ databases">
        <title>Eight complete genome sequences of bacteria isolated from laboratory stock of Giant Kelp gametophytes.</title>
        <authorList>
            <person name="Tolentino B."/>
            <person name="Nuzhdin S."/>
        </authorList>
    </citation>
    <scope>NUCLEOTIDE SEQUENCE [LARGE SCALE GENOMIC DNA]</scope>
    <source>
        <strain evidence="2 3">LC.270.F.C4</strain>
    </source>
</reference>
<dbReference type="Pfam" id="PF13468">
    <property type="entry name" value="Glyoxalase_3"/>
    <property type="match status" value="1"/>
</dbReference>
<sequence length="203" mass="21899">MELDHFAVAGDTLEEATAHVEQALGVPLQPGGQHQVFGTHNALLGLEGGLYLEAIAIDPDATPERSPRWFDLDRFSGPPRIGNWICRCDDLDATLATLAAQEVDAGQPVSLTRGDLSWQMAVPETGILPFDNCCPALMQWQGPHPATRLTQQGCGLRRLIICHPEADALRAMLALPDARVVFEAGPADIRAEIDTPHGVRTLA</sequence>
<dbReference type="Gene3D" id="3.10.180.10">
    <property type="entry name" value="2,3-Dihydroxybiphenyl 1,2-Dioxygenase, domain 1"/>
    <property type="match status" value="1"/>
</dbReference>